<dbReference type="PANTHER" id="PTHR30126">
    <property type="entry name" value="HTH-TYPE TRANSCRIPTIONAL REGULATOR"/>
    <property type="match status" value="1"/>
</dbReference>
<evidence type="ECO:0000256" key="2">
    <source>
        <dbReference type="ARBA" id="ARBA00023015"/>
    </source>
</evidence>
<reference evidence="6" key="1">
    <citation type="submission" date="2022-01" db="EMBL/GenBank/DDBJ databases">
        <authorList>
            <person name="Jo J.-H."/>
            <person name="Im W.-T."/>
        </authorList>
    </citation>
    <scope>NUCLEOTIDE SEQUENCE</scope>
    <source>
        <strain evidence="6">XY25</strain>
    </source>
</reference>
<dbReference type="Proteomes" id="UP001165384">
    <property type="component" value="Unassembled WGS sequence"/>
</dbReference>
<gene>
    <name evidence="6" type="ORF">LZ012_13630</name>
</gene>
<dbReference type="InterPro" id="IPR036388">
    <property type="entry name" value="WH-like_DNA-bd_sf"/>
</dbReference>
<dbReference type="NCBIfam" id="NF008095">
    <property type="entry name" value="PRK10837.1"/>
    <property type="match status" value="1"/>
</dbReference>
<dbReference type="SUPFAM" id="SSF53850">
    <property type="entry name" value="Periplasmic binding protein-like II"/>
    <property type="match status" value="1"/>
</dbReference>
<dbReference type="SUPFAM" id="SSF46785">
    <property type="entry name" value="Winged helix' DNA-binding domain"/>
    <property type="match status" value="1"/>
</dbReference>
<dbReference type="Gene3D" id="3.40.190.290">
    <property type="match status" value="1"/>
</dbReference>
<keyword evidence="4" id="KW-0804">Transcription</keyword>
<organism evidence="6 7">
    <name type="scientific">Dechloromonas hankyongensis</name>
    <dbReference type="NCBI Taxonomy" id="2908002"/>
    <lineage>
        <taxon>Bacteria</taxon>
        <taxon>Pseudomonadati</taxon>
        <taxon>Pseudomonadota</taxon>
        <taxon>Betaproteobacteria</taxon>
        <taxon>Rhodocyclales</taxon>
        <taxon>Azonexaceae</taxon>
        <taxon>Dechloromonas</taxon>
    </lineage>
</organism>
<sequence>MKFSLRQIEIFSAIAREQNVSRAAERLAMSQSAASNALVELERQFDCPLFDRIGKSLHLNASGRGLLPMAEQLLDQAHEIESLLDGGRLAPLTVGATLTIGNYLGTLAIAEYMRQYPQAQVSLQVANTRTIVERLLRFECDIGLIEGEASHPDLLIEPWLEDELVVFCAPTHALAQQGAVDSAALAAQDWILREPGSGTRRQFDLIVAPQMGRFTLRLELEHTEAIKRAVESNLGIGCLSRLALREAFRRGSLVEISTPQFDLRRHFYVVRHARRHESRSVQVFRRMCDDICGQAPRTAELALPFIP</sequence>
<keyword evidence="2" id="KW-0805">Transcription regulation</keyword>
<evidence type="ECO:0000256" key="1">
    <source>
        <dbReference type="ARBA" id="ARBA00009437"/>
    </source>
</evidence>
<keyword evidence="3" id="KW-0238">DNA-binding</keyword>
<feature type="domain" description="HTH lysR-type" evidence="5">
    <location>
        <begin position="3"/>
        <end position="60"/>
    </location>
</feature>
<dbReference type="PANTHER" id="PTHR30126:SF94">
    <property type="entry name" value="LYSR FAMILY TRANSCRIPTIONAL REGULATOR"/>
    <property type="match status" value="1"/>
</dbReference>
<accession>A0ABS9K4M2</accession>
<dbReference type="InterPro" id="IPR000847">
    <property type="entry name" value="LysR_HTH_N"/>
</dbReference>
<evidence type="ECO:0000313" key="7">
    <source>
        <dbReference type="Proteomes" id="UP001165384"/>
    </source>
</evidence>
<evidence type="ECO:0000313" key="6">
    <source>
        <dbReference type="EMBL" id="MCG2578030.1"/>
    </source>
</evidence>
<dbReference type="RefSeq" id="WP_275711358.1">
    <property type="nucleotide sequence ID" value="NZ_JAKLTN010000002.1"/>
</dbReference>
<proteinExistence type="inferred from homology"/>
<evidence type="ECO:0000256" key="4">
    <source>
        <dbReference type="ARBA" id="ARBA00023163"/>
    </source>
</evidence>
<evidence type="ECO:0000256" key="3">
    <source>
        <dbReference type="ARBA" id="ARBA00023125"/>
    </source>
</evidence>
<dbReference type="Pfam" id="PF00126">
    <property type="entry name" value="HTH_1"/>
    <property type="match status" value="1"/>
</dbReference>
<dbReference type="InterPro" id="IPR036390">
    <property type="entry name" value="WH_DNA-bd_sf"/>
</dbReference>
<dbReference type="CDD" id="cd08420">
    <property type="entry name" value="PBP2_CysL_like"/>
    <property type="match status" value="1"/>
</dbReference>
<comment type="caution">
    <text evidence="6">The sequence shown here is derived from an EMBL/GenBank/DDBJ whole genome shotgun (WGS) entry which is preliminary data.</text>
</comment>
<dbReference type="InterPro" id="IPR005119">
    <property type="entry name" value="LysR_subst-bd"/>
</dbReference>
<protein>
    <submittedName>
        <fullName evidence="6">LysR family transcriptional regulator</fullName>
    </submittedName>
</protein>
<evidence type="ECO:0000259" key="5">
    <source>
        <dbReference type="PROSITE" id="PS50931"/>
    </source>
</evidence>
<name>A0ABS9K4M2_9RHOO</name>
<keyword evidence="7" id="KW-1185">Reference proteome</keyword>
<comment type="similarity">
    <text evidence="1">Belongs to the LysR transcriptional regulatory family.</text>
</comment>
<dbReference type="EMBL" id="JAKLTN010000002">
    <property type="protein sequence ID" value="MCG2578030.1"/>
    <property type="molecule type" value="Genomic_DNA"/>
</dbReference>
<dbReference type="PRINTS" id="PR00039">
    <property type="entry name" value="HTHLYSR"/>
</dbReference>
<dbReference type="Gene3D" id="1.10.10.10">
    <property type="entry name" value="Winged helix-like DNA-binding domain superfamily/Winged helix DNA-binding domain"/>
    <property type="match status" value="1"/>
</dbReference>
<dbReference type="PROSITE" id="PS50931">
    <property type="entry name" value="HTH_LYSR"/>
    <property type="match status" value="1"/>
</dbReference>
<dbReference type="Pfam" id="PF03466">
    <property type="entry name" value="LysR_substrate"/>
    <property type="match status" value="1"/>
</dbReference>